<reference evidence="2" key="2">
    <citation type="submission" date="2020-06" db="EMBL/GenBank/DDBJ databases">
        <authorList>
            <person name="Sheffer M."/>
        </authorList>
    </citation>
    <scope>NUCLEOTIDE SEQUENCE</scope>
</reference>
<feature type="region of interest" description="Disordered" evidence="1">
    <location>
        <begin position="1"/>
        <end position="20"/>
    </location>
</feature>
<evidence type="ECO:0000256" key="1">
    <source>
        <dbReference type="SAM" id="MobiDB-lite"/>
    </source>
</evidence>
<reference evidence="2" key="1">
    <citation type="journal article" date="2020" name="bioRxiv">
        <title>Chromosome-level reference genome of the European wasp spider Argiope bruennichi: a resource for studies on range expansion and evolutionary adaptation.</title>
        <authorList>
            <person name="Sheffer M.M."/>
            <person name="Hoppe A."/>
            <person name="Krehenwinkel H."/>
            <person name="Uhl G."/>
            <person name="Kuss A.W."/>
            <person name="Jensen L."/>
            <person name="Jensen C."/>
            <person name="Gillespie R.G."/>
            <person name="Hoff K.J."/>
            <person name="Prost S."/>
        </authorList>
    </citation>
    <scope>NUCLEOTIDE SEQUENCE</scope>
</reference>
<name>A0A8T0ET50_ARGBR</name>
<organism evidence="2 3">
    <name type="scientific">Argiope bruennichi</name>
    <name type="common">Wasp spider</name>
    <name type="synonym">Aranea bruennichi</name>
    <dbReference type="NCBI Taxonomy" id="94029"/>
    <lineage>
        <taxon>Eukaryota</taxon>
        <taxon>Metazoa</taxon>
        <taxon>Ecdysozoa</taxon>
        <taxon>Arthropoda</taxon>
        <taxon>Chelicerata</taxon>
        <taxon>Arachnida</taxon>
        <taxon>Araneae</taxon>
        <taxon>Araneomorphae</taxon>
        <taxon>Entelegynae</taxon>
        <taxon>Araneoidea</taxon>
        <taxon>Araneidae</taxon>
        <taxon>Argiope</taxon>
    </lineage>
</organism>
<dbReference type="AlphaFoldDB" id="A0A8T0ET50"/>
<evidence type="ECO:0000313" key="2">
    <source>
        <dbReference type="EMBL" id="KAF8777535.1"/>
    </source>
</evidence>
<protein>
    <submittedName>
        <fullName evidence="2">Uncharacterized protein</fullName>
    </submittedName>
</protein>
<proteinExistence type="predicted"/>
<evidence type="ECO:0000313" key="3">
    <source>
        <dbReference type="Proteomes" id="UP000807504"/>
    </source>
</evidence>
<accession>A0A8T0ET50</accession>
<gene>
    <name evidence="2" type="ORF">HNY73_014386</name>
</gene>
<dbReference type="Proteomes" id="UP000807504">
    <property type="component" value="Unassembled WGS sequence"/>
</dbReference>
<comment type="caution">
    <text evidence="2">The sequence shown here is derived from an EMBL/GenBank/DDBJ whole genome shotgun (WGS) entry which is preliminary data.</text>
</comment>
<sequence>MNELKKRDDECQTSMHHEPINAKMDAWTSIDETLLVLNEEESDSNSNIDEVLNLSSSRTGYHQNHPKPVPQSVFRVKNWMFIETSEKEELL</sequence>
<dbReference type="EMBL" id="JABXBU010002072">
    <property type="protein sequence ID" value="KAF8777535.1"/>
    <property type="molecule type" value="Genomic_DNA"/>
</dbReference>
<keyword evidence="3" id="KW-1185">Reference proteome</keyword>